<dbReference type="EMBL" id="FQUO01000008">
    <property type="protein sequence ID" value="SHF46224.1"/>
    <property type="molecule type" value="Genomic_DNA"/>
</dbReference>
<dbReference type="OrthoDB" id="9807561at2"/>
<protein>
    <recommendedName>
        <fullName evidence="3">DUF2442 domain-containing protein</fullName>
    </recommendedName>
</protein>
<proteinExistence type="predicted"/>
<reference evidence="1 2" key="1">
    <citation type="submission" date="2016-11" db="EMBL/GenBank/DDBJ databases">
        <authorList>
            <person name="Jaros S."/>
            <person name="Januszkiewicz K."/>
            <person name="Wedrychowicz H."/>
        </authorList>
    </citation>
    <scope>NUCLEOTIDE SEQUENCE [LARGE SCALE GENOMIC DNA]</scope>
    <source>
        <strain evidence="1 2">DSM 26897</strain>
    </source>
</reference>
<sequence length="106" mass="12305">MDTFHNSYDSIEKLIFDLGIRIKAVDLVPQTHEMLISLTNNHRIKYSFSHLKGFEGVKPDAFMNHRLIADGTGIHWPELDEDLSLKGLLKEYLRQKIKEEQEIVIA</sequence>
<dbReference type="Pfam" id="PF10387">
    <property type="entry name" value="DUF2442"/>
    <property type="match status" value="1"/>
</dbReference>
<evidence type="ECO:0008006" key="3">
    <source>
        <dbReference type="Google" id="ProtNLM"/>
    </source>
</evidence>
<evidence type="ECO:0000313" key="2">
    <source>
        <dbReference type="Proteomes" id="UP000184368"/>
    </source>
</evidence>
<dbReference type="Gene3D" id="3.30.2020.40">
    <property type="entry name" value="Uncharacterised protein PF10387, DUF2442"/>
    <property type="match status" value="1"/>
</dbReference>
<keyword evidence="2" id="KW-1185">Reference proteome</keyword>
<dbReference type="AlphaFoldDB" id="A0A1M5BUH5"/>
<dbReference type="STRING" id="1302690.BUE76_17780"/>
<gene>
    <name evidence="1" type="ORF">SAMN05444008_108104</name>
</gene>
<evidence type="ECO:0000313" key="1">
    <source>
        <dbReference type="EMBL" id="SHF46224.1"/>
    </source>
</evidence>
<name>A0A1M5BUH5_9BACT</name>
<organism evidence="1 2">
    <name type="scientific">Cnuella takakiae</name>
    <dbReference type="NCBI Taxonomy" id="1302690"/>
    <lineage>
        <taxon>Bacteria</taxon>
        <taxon>Pseudomonadati</taxon>
        <taxon>Bacteroidota</taxon>
        <taxon>Chitinophagia</taxon>
        <taxon>Chitinophagales</taxon>
        <taxon>Chitinophagaceae</taxon>
        <taxon>Cnuella</taxon>
    </lineage>
</organism>
<dbReference type="InterPro" id="IPR018841">
    <property type="entry name" value="DUF2442"/>
</dbReference>
<accession>A0A1M5BUH5</accession>
<dbReference type="RefSeq" id="WP_073043340.1">
    <property type="nucleotide sequence ID" value="NZ_FQUO01000008.1"/>
</dbReference>
<dbReference type="Proteomes" id="UP000184368">
    <property type="component" value="Unassembled WGS sequence"/>
</dbReference>